<dbReference type="SUPFAM" id="SSF55658">
    <property type="entry name" value="L9 N-domain-like"/>
    <property type="match status" value="1"/>
</dbReference>
<dbReference type="Proteomes" id="UP001341840">
    <property type="component" value="Unassembled WGS sequence"/>
</dbReference>
<dbReference type="EMBL" id="JASCZI010271862">
    <property type="protein sequence ID" value="MED6215695.1"/>
    <property type="molecule type" value="Genomic_DNA"/>
</dbReference>
<sequence length="266" mass="30505">MSRAKYSHYTVRVGRNPGIYTDWDDCNEQVHGFPYASFRGFRSLEEAVEWMNKEPVCRKSKQAAKGVEKLSPDFYSKIGGGSYGSHAYEIPLFSTQFSASCSHGASGGNPKGKKTVETEPEPEKRGLIIEEEMEFYLLRVCTKLHYGSPKFERYAYLSQHGDQHYRFSAKLVCEEAGIKLEAHGCFSPNEEVARDDAAYNLLEMLLRCTGYSICDYNYRQVYALKQQLEDIHGSQGNDLARRLIEKEEEVERLTKQIQSFHDFLLM</sequence>
<proteinExistence type="predicted"/>
<keyword evidence="3" id="KW-1185">Reference proteome</keyword>
<comment type="caution">
    <text evidence="2">The sequence shown here is derived from an EMBL/GenBank/DDBJ whole genome shotgun (WGS) entry which is preliminary data.</text>
</comment>
<dbReference type="Gene3D" id="3.40.970.10">
    <property type="entry name" value="Ribonuclease H1, N-terminal domain"/>
    <property type="match status" value="1"/>
</dbReference>
<evidence type="ECO:0000313" key="3">
    <source>
        <dbReference type="Proteomes" id="UP001341840"/>
    </source>
</evidence>
<accession>A0ABU6YZE2</accession>
<dbReference type="InterPro" id="IPR009027">
    <property type="entry name" value="Ribosomal_bL9/RNase_H1_N"/>
</dbReference>
<evidence type="ECO:0000313" key="2">
    <source>
        <dbReference type="EMBL" id="MED6215695.1"/>
    </source>
</evidence>
<protein>
    <recommendedName>
        <fullName evidence="1">Ribonuclease H1 N-terminal domain-containing protein</fullName>
    </recommendedName>
</protein>
<dbReference type="InterPro" id="IPR011320">
    <property type="entry name" value="RNase_H1_N"/>
</dbReference>
<name>A0ABU6YZE2_9FABA</name>
<evidence type="ECO:0000259" key="1">
    <source>
        <dbReference type="Pfam" id="PF01693"/>
    </source>
</evidence>
<reference evidence="2 3" key="1">
    <citation type="journal article" date="2023" name="Plants (Basel)">
        <title>Bridging the Gap: Combining Genomics and Transcriptomics Approaches to Understand Stylosanthes scabra, an Orphan Legume from the Brazilian Caatinga.</title>
        <authorList>
            <person name="Ferreira-Neto J.R.C."/>
            <person name="da Silva M.D."/>
            <person name="Binneck E."/>
            <person name="de Melo N.F."/>
            <person name="da Silva R.H."/>
            <person name="de Melo A.L.T.M."/>
            <person name="Pandolfi V."/>
            <person name="Bustamante F.O."/>
            <person name="Brasileiro-Vidal A.C."/>
            <person name="Benko-Iseppon A.M."/>
        </authorList>
    </citation>
    <scope>NUCLEOTIDE SEQUENCE [LARGE SCALE GENOMIC DNA]</scope>
    <source>
        <tissue evidence="2">Leaves</tissue>
    </source>
</reference>
<gene>
    <name evidence="2" type="ORF">PIB30_000701</name>
</gene>
<feature type="domain" description="Ribonuclease H1 N-terminal" evidence="1">
    <location>
        <begin position="9"/>
        <end position="50"/>
    </location>
</feature>
<dbReference type="InterPro" id="IPR037056">
    <property type="entry name" value="RNase_H1_N_sf"/>
</dbReference>
<organism evidence="2 3">
    <name type="scientific">Stylosanthes scabra</name>
    <dbReference type="NCBI Taxonomy" id="79078"/>
    <lineage>
        <taxon>Eukaryota</taxon>
        <taxon>Viridiplantae</taxon>
        <taxon>Streptophyta</taxon>
        <taxon>Embryophyta</taxon>
        <taxon>Tracheophyta</taxon>
        <taxon>Spermatophyta</taxon>
        <taxon>Magnoliopsida</taxon>
        <taxon>eudicotyledons</taxon>
        <taxon>Gunneridae</taxon>
        <taxon>Pentapetalae</taxon>
        <taxon>rosids</taxon>
        <taxon>fabids</taxon>
        <taxon>Fabales</taxon>
        <taxon>Fabaceae</taxon>
        <taxon>Papilionoideae</taxon>
        <taxon>50 kb inversion clade</taxon>
        <taxon>dalbergioids sensu lato</taxon>
        <taxon>Dalbergieae</taxon>
        <taxon>Pterocarpus clade</taxon>
        <taxon>Stylosanthes</taxon>
    </lineage>
</organism>
<dbReference type="Pfam" id="PF01693">
    <property type="entry name" value="Cauli_VI"/>
    <property type="match status" value="1"/>
</dbReference>